<dbReference type="InterPro" id="IPR023210">
    <property type="entry name" value="NADP_OxRdtase_dom"/>
</dbReference>
<evidence type="ECO:0000256" key="1">
    <source>
        <dbReference type="ARBA" id="ARBA00023002"/>
    </source>
</evidence>
<dbReference type="EMBL" id="QGMH01000004">
    <property type="protein sequence ID" value="TVY30780.1"/>
    <property type="molecule type" value="Genomic_DNA"/>
</dbReference>
<dbReference type="InterPro" id="IPR050791">
    <property type="entry name" value="Aldo-Keto_reductase"/>
</dbReference>
<dbReference type="GeneID" id="41980504"/>
<dbReference type="SUPFAM" id="SSF51430">
    <property type="entry name" value="NAD(P)-linked oxidoreductase"/>
    <property type="match status" value="1"/>
</dbReference>
<evidence type="ECO:0000259" key="2">
    <source>
        <dbReference type="Pfam" id="PF00248"/>
    </source>
</evidence>
<feature type="domain" description="NADP-dependent oxidoreductase" evidence="2">
    <location>
        <begin position="21"/>
        <end position="316"/>
    </location>
</feature>
<accession>A0A8H8U255</accession>
<dbReference type="GO" id="GO:0016491">
    <property type="term" value="F:oxidoreductase activity"/>
    <property type="evidence" value="ECO:0007669"/>
    <property type="project" value="UniProtKB-KW"/>
</dbReference>
<dbReference type="PANTHER" id="PTHR43625">
    <property type="entry name" value="AFLATOXIN B1 ALDEHYDE REDUCTASE"/>
    <property type="match status" value="1"/>
</dbReference>
<dbReference type="InterPro" id="IPR020471">
    <property type="entry name" value="AKR"/>
</dbReference>
<dbReference type="InterPro" id="IPR036812">
    <property type="entry name" value="NAD(P)_OxRdtase_dom_sf"/>
</dbReference>
<dbReference type="Pfam" id="PF00248">
    <property type="entry name" value="Aldo_ket_red"/>
    <property type="match status" value="1"/>
</dbReference>
<comment type="caution">
    <text evidence="3">The sequence shown here is derived from an EMBL/GenBank/DDBJ whole genome shotgun (WGS) entry which is preliminary data.</text>
</comment>
<dbReference type="AlphaFoldDB" id="A0A8H8U255"/>
<gene>
    <name evidence="3" type="primary">yakc_1</name>
    <name evidence="3" type="ORF">LHYA1_G000306</name>
</gene>
<proteinExistence type="predicted"/>
<evidence type="ECO:0000313" key="3">
    <source>
        <dbReference type="EMBL" id="TVY30780.1"/>
    </source>
</evidence>
<dbReference type="PRINTS" id="PR00069">
    <property type="entry name" value="ALDKETRDTASE"/>
</dbReference>
<keyword evidence="1" id="KW-0560">Oxidoreductase</keyword>
<protein>
    <submittedName>
        <fullName evidence="3">Aldo-keto reductase [NADP(+)]</fullName>
    </submittedName>
</protein>
<name>A0A8H8U255_9HELO</name>
<dbReference type="PANTHER" id="PTHR43625:SF40">
    <property type="entry name" value="ALDO-KETO REDUCTASE YAKC [NADP(+)]"/>
    <property type="match status" value="1"/>
</dbReference>
<organism evidence="3 4">
    <name type="scientific">Lachnellula hyalina</name>
    <dbReference type="NCBI Taxonomy" id="1316788"/>
    <lineage>
        <taxon>Eukaryota</taxon>
        <taxon>Fungi</taxon>
        <taxon>Dikarya</taxon>
        <taxon>Ascomycota</taxon>
        <taxon>Pezizomycotina</taxon>
        <taxon>Leotiomycetes</taxon>
        <taxon>Helotiales</taxon>
        <taxon>Lachnaceae</taxon>
        <taxon>Lachnellula</taxon>
    </lineage>
</organism>
<keyword evidence="4" id="KW-1185">Reference proteome</keyword>
<dbReference type="GO" id="GO:0005737">
    <property type="term" value="C:cytoplasm"/>
    <property type="evidence" value="ECO:0007669"/>
    <property type="project" value="TreeGrafter"/>
</dbReference>
<evidence type="ECO:0000313" key="4">
    <source>
        <dbReference type="Proteomes" id="UP000431533"/>
    </source>
</evidence>
<sequence>MTNTNVPLRRLGQKGPLVPALGLGLMGMSTLYGNAPSDEERFAVLDRAVELGATSWDSSDLYGDNEELLGKWFKRTGKREQIFLATKFGFIKGAPGFSAIDSSAAYCKKACAESLRLLGTDYIDLYYAHRVNPETPIEETMRALVELKAQGKIKHIGLSEVSSSTLRRACKIAHVDAVQIEYSAFDLHIEGPAGTHLLATCRELGVGIVAYSPLGRGLLTGAFNSKAAFSNEGDWRAAFPRFSGENFDANVKLVNQFTALAARKKCTAAQLAIAWLLKQGEDVIPIPGTKRIRYLEENWGALKVQLSDAEELEVRSVVENKVAGARTIEEALAQCFADTKEE</sequence>
<dbReference type="Proteomes" id="UP000431533">
    <property type="component" value="Unassembled WGS sequence"/>
</dbReference>
<dbReference type="Gene3D" id="3.20.20.100">
    <property type="entry name" value="NADP-dependent oxidoreductase domain"/>
    <property type="match status" value="1"/>
</dbReference>
<reference evidence="3 4" key="1">
    <citation type="submission" date="2018-05" db="EMBL/GenBank/DDBJ databases">
        <title>Genome sequencing and assembly of the regulated plant pathogen Lachnellula willkommii and related sister species for the development of diagnostic species identification markers.</title>
        <authorList>
            <person name="Giroux E."/>
            <person name="Bilodeau G."/>
        </authorList>
    </citation>
    <scope>NUCLEOTIDE SEQUENCE [LARGE SCALE GENOMIC DNA]</scope>
    <source>
        <strain evidence="3 4">CBS 185.66</strain>
    </source>
</reference>
<dbReference type="RefSeq" id="XP_031009565.1">
    <property type="nucleotide sequence ID" value="XM_031145298.1"/>
</dbReference>
<dbReference type="OrthoDB" id="37537at2759"/>